<proteinExistence type="predicted"/>
<evidence type="ECO:0008006" key="4">
    <source>
        <dbReference type="Google" id="ProtNLM"/>
    </source>
</evidence>
<dbReference type="EMBL" id="JASCZI010241720">
    <property type="protein sequence ID" value="MED6205710.1"/>
    <property type="molecule type" value="Genomic_DNA"/>
</dbReference>
<organism evidence="2 3">
    <name type="scientific">Stylosanthes scabra</name>
    <dbReference type="NCBI Taxonomy" id="79078"/>
    <lineage>
        <taxon>Eukaryota</taxon>
        <taxon>Viridiplantae</taxon>
        <taxon>Streptophyta</taxon>
        <taxon>Embryophyta</taxon>
        <taxon>Tracheophyta</taxon>
        <taxon>Spermatophyta</taxon>
        <taxon>Magnoliopsida</taxon>
        <taxon>eudicotyledons</taxon>
        <taxon>Gunneridae</taxon>
        <taxon>Pentapetalae</taxon>
        <taxon>rosids</taxon>
        <taxon>fabids</taxon>
        <taxon>Fabales</taxon>
        <taxon>Fabaceae</taxon>
        <taxon>Papilionoideae</taxon>
        <taxon>50 kb inversion clade</taxon>
        <taxon>dalbergioids sensu lato</taxon>
        <taxon>Dalbergieae</taxon>
        <taxon>Pterocarpus clade</taxon>
        <taxon>Stylosanthes</taxon>
    </lineage>
</organism>
<gene>
    <name evidence="2" type="ORF">PIB30_020329</name>
</gene>
<accession>A0ABU6Y7G4</accession>
<evidence type="ECO:0000256" key="1">
    <source>
        <dbReference type="SAM" id="MobiDB-lite"/>
    </source>
</evidence>
<reference evidence="2 3" key="1">
    <citation type="journal article" date="2023" name="Plants (Basel)">
        <title>Bridging the Gap: Combining Genomics and Transcriptomics Approaches to Understand Stylosanthes scabra, an Orphan Legume from the Brazilian Caatinga.</title>
        <authorList>
            <person name="Ferreira-Neto J.R.C."/>
            <person name="da Silva M.D."/>
            <person name="Binneck E."/>
            <person name="de Melo N.F."/>
            <person name="da Silva R.H."/>
            <person name="de Melo A.L.T.M."/>
            <person name="Pandolfi V."/>
            <person name="Bustamante F.O."/>
            <person name="Brasileiro-Vidal A.C."/>
            <person name="Benko-Iseppon A.M."/>
        </authorList>
    </citation>
    <scope>NUCLEOTIDE SEQUENCE [LARGE SCALE GENOMIC DNA]</scope>
    <source>
        <tissue evidence="2">Leaves</tissue>
    </source>
</reference>
<name>A0ABU6Y7G4_9FABA</name>
<comment type="caution">
    <text evidence="2">The sequence shown here is derived from an EMBL/GenBank/DDBJ whole genome shotgun (WGS) entry which is preliminary data.</text>
</comment>
<sequence>MVGELIVGTEGAAEAAMLKGYHILRGTRRRIAVGTLLVAVDRTPLMQAPHRCLQKLMFCFSTCVLMGDPNFTIDIHHGGKFHDIGQDFEYLGGEGLVKVEVEGEPEPSSEEDKFDDSANDCDHEDRFVFDVKNAYGGEAAGDEAGGVEVDATGDESSDEISDKYETEKIDSYKGVLDDIIKKKRYSKQGQIYVSGSEGNYLIELWKKITTLSIMRPKCIEIIDFKWAWSSTQLLNSEKLGLSALLSDGDIIKMGRLLVSQLIEHAWLNGIDIRYKKNNRVKCQVVCKGIKRNCKWMCFASKVGENGRVQIKILKGRHTCGRDPDGSVASSSWIAKKITNHIS</sequence>
<evidence type="ECO:0000313" key="3">
    <source>
        <dbReference type="Proteomes" id="UP001341840"/>
    </source>
</evidence>
<keyword evidence="3" id="KW-1185">Reference proteome</keyword>
<dbReference type="Proteomes" id="UP001341840">
    <property type="component" value="Unassembled WGS sequence"/>
</dbReference>
<protein>
    <recommendedName>
        <fullName evidence="4">Transposase MuDR plant domain-containing protein</fullName>
    </recommendedName>
</protein>
<feature type="region of interest" description="Disordered" evidence="1">
    <location>
        <begin position="139"/>
        <end position="160"/>
    </location>
</feature>
<evidence type="ECO:0000313" key="2">
    <source>
        <dbReference type="EMBL" id="MED6205710.1"/>
    </source>
</evidence>